<evidence type="ECO:0000313" key="3">
    <source>
        <dbReference type="EMBL" id="MFC4591809.1"/>
    </source>
</evidence>
<feature type="transmembrane region" description="Helical" evidence="2">
    <location>
        <begin position="457"/>
        <end position="479"/>
    </location>
</feature>
<feature type="transmembrane region" description="Helical" evidence="2">
    <location>
        <begin position="679"/>
        <end position="702"/>
    </location>
</feature>
<feature type="compositionally biased region" description="Low complexity" evidence="1">
    <location>
        <begin position="256"/>
        <end position="270"/>
    </location>
</feature>
<evidence type="ECO:0000313" key="4">
    <source>
        <dbReference type="Proteomes" id="UP001595891"/>
    </source>
</evidence>
<reference evidence="4" key="1">
    <citation type="journal article" date="2019" name="Int. J. Syst. Evol. Microbiol.">
        <title>The Global Catalogue of Microorganisms (GCM) 10K type strain sequencing project: providing services to taxonomists for standard genome sequencing and annotation.</title>
        <authorList>
            <consortium name="The Broad Institute Genomics Platform"/>
            <consortium name="The Broad Institute Genome Sequencing Center for Infectious Disease"/>
            <person name="Wu L."/>
            <person name="Ma J."/>
        </authorList>
    </citation>
    <scope>NUCLEOTIDE SEQUENCE [LARGE SCALE GENOMIC DNA]</scope>
    <source>
        <strain evidence="4">CCUG 49560</strain>
    </source>
</reference>
<dbReference type="EMBL" id="JBHSFN010000037">
    <property type="protein sequence ID" value="MFC4591809.1"/>
    <property type="molecule type" value="Genomic_DNA"/>
</dbReference>
<name>A0ABV9EUK8_9ACTN</name>
<comment type="caution">
    <text evidence="3">The sequence shown here is derived from an EMBL/GenBank/DDBJ whole genome shotgun (WGS) entry which is preliminary data.</text>
</comment>
<keyword evidence="4" id="KW-1185">Reference proteome</keyword>
<gene>
    <name evidence="3" type="ORF">ACFO8L_37355</name>
</gene>
<dbReference type="Proteomes" id="UP001595891">
    <property type="component" value="Unassembled WGS sequence"/>
</dbReference>
<dbReference type="NCBIfam" id="NF041501">
    <property type="entry name" value="cola_mem"/>
    <property type="match status" value="1"/>
</dbReference>
<protein>
    <submittedName>
        <fullName evidence="3">FGLLP motif-containing membrane protein</fullName>
    </submittedName>
</protein>
<dbReference type="RefSeq" id="WP_380708580.1">
    <property type="nucleotide sequence ID" value="NZ_JBHSFN010000037.1"/>
</dbReference>
<feature type="compositionally biased region" description="Pro residues" evidence="1">
    <location>
        <begin position="271"/>
        <end position="302"/>
    </location>
</feature>
<keyword evidence="2" id="KW-1133">Transmembrane helix</keyword>
<accession>A0ABV9EUK8</accession>
<keyword evidence="2" id="KW-0812">Transmembrane</keyword>
<feature type="region of interest" description="Disordered" evidence="1">
    <location>
        <begin position="245"/>
        <end position="338"/>
    </location>
</feature>
<feature type="region of interest" description="Disordered" evidence="1">
    <location>
        <begin position="46"/>
        <end position="108"/>
    </location>
</feature>
<feature type="transmembrane region" description="Helical" evidence="2">
    <location>
        <begin position="746"/>
        <end position="766"/>
    </location>
</feature>
<feature type="compositionally biased region" description="Acidic residues" evidence="1">
    <location>
        <begin position="47"/>
        <end position="76"/>
    </location>
</feature>
<proteinExistence type="predicted"/>
<sequence>MVIFSGLAGSGVVGAAVAAHPPSVTPAWGYRNTSIEVWQAGMHCPAAEDDDTEDDEPDDGGSDDPDDGGSPEEMAPDDGSPTPEAEVQDSEDGPFQVIWDGGALRSGTTDPVSGIRTIVQIPADAAPGVHEVTVRCELSGVGPRPARVTVIPGLEIGLLPSSAAPGHEVTLRVRGLYCRPGGPPGPGGVFTVLWEQAGAVLASSQEESAEAAFSQVLRVPEDAGPRTAVVTVRCVQDLGAPARAALKVTRRDEPSPSHVTRTPPTHTPVTPLTPTPATPLTPRPPTHPPPTGGPPTEPPSPTARPSVAPTRESSKPTRKAGRTPRPALTVDPASARRGQRVLLRGEHFPRGCAHPRIFLDTRRVSPDDLRGGTAPRAAFTVPRDLAAGGHVVRFTCATKGTAMGLDGGRATLASAAEVSATASLNVWEQVAARFAIPRELASLHDLRFDPEKVATSLTGALLLALLVFAPFLVLPLVGFPPDIVNKVLEENAGKGRRWPTRRAVARIRAALRPRAKLLLFTAVATVLLTLTSPDARVPAGDLAGERFSMANMAALGPAFFLAVLITTLTYGWVPRAVTFRGVETTTMRVLPGALVLAVLCGLLSLAAGFQPGYVYGLVAVFEVRGARAGGQDHTTEGRAVLVASVLTTAVAVALLAAWARIDQAMDAGELGGLTRLVDLFLSTVTLTMISTVVFALLPLRFLDGYSLFRWDRRAWAAVFVPVTFCFGYLTLINTTAPLKPSDVVEMVRLFGAFGALSILTWLYFVLREKRRERRRPGT</sequence>
<feature type="transmembrane region" description="Helical" evidence="2">
    <location>
        <begin position="714"/>
        <end position="734"/>
    </location>
</feature>
<evidence type="ECO:0000256" key="2">
    <source>
        <dbReference type="SAM" id="Phobius"/>
    </source>
</evidence>
<keyword evidence="2" id="KW-0472">Membrane</keyword>
<dbReference type="InterPro" id="IPR048104">
    <property type="entry name" value="Cola_memb_dom"/>
</dbReference>
<organism evidence="3 4">
    <name type="scientific">Sphaerisporangium corydalis</name>
    <dbReference type="NCBI Taxonomy" id="1441875"/>
    <lineage>
        <taxon>Bacteria</taxon>
        <taxon>Bacillati</taxon>
        <taxon>Actinomycetota</taxon>
        <taxon>Actinomycetes</taxon>
        <taxon>Streptosporangiales</taxon>
        <taxon>Streptosporangiaceae</taxon>
        <taxon>Sphaerisporangium</taxon>
    </lineage>
</organism>
<feature type="transmembrane region" description="Helical" evidence="2">
    <location>
        <begin position="552"/>
        <end position="573"/>
    </location>
</feature>
<feature type="transmembrane region" description="Helical" evidence="2">
    <location>
        <begin position="585"/>
        <end position="606"/>
    </location>
</feature>
<evidence type="ECO:0000256" key="1">
    <source>
        <dbReference type="SAM" id="MobiDB-lite"/>
    </source>
</evidence>
<feature type="transmembrane region" description="Helical" evidence="2">
    <location>
        <begin position="639"/>
        <end position="659"/>
    </location>
</feature>